<feature type="region of interest" description="Disordered" evidence="1">
    <location>
        <begin position="79"/>
        <end position="136"/>
    </location>
</feature>
<dbReference type="InParanoid" id="A0A0D0A5C0"/>
<accession>A0A0D0A5C0</accession>
<dbReference type="OrthoDB" id="2855464at2759"/>
<reference evidence="3" key="2">
    <citation type="submission" date="2015-01" db="EMBL/GenBank/DDBJ databases">
        <title>Evolutionary Origins and Diversification of the Mycorrhizal Mutualists.</title>
        <authorList>
            <consortium name="DOE Joint Genome Institute"/>
            <consortium name="Mycorrhizal Genomics Consortium"/>
            <person name="Kohler A."/>
            <person name="Kuo A."/>
            <person name="Nagy L.G."/>
            <person name="Floudas D."/>
            <person name="Copeland A."/>
            <person name="Barry K.W."/>
            <person name="Cichocki N."/>
            <person name="Veneault-Fourrey C."/>
            <person name="LaButti K."/>
            <person name="Lindquist E.A."/>
            <person name="Lipzen A."/>
            <person name="Lundell T."/>
            <person name="Morin E."/>
            <person name="Murat C."/>
            <person name="Riley R."/>
            <person name="Ohm R."/>
            <person name="Sun H."/>
            <person name="Tunlid A."/>
            <person name="Henrissat B."/>
            <person name="Grigoriev I.V."/>
            <person name="Hibbett D.S."/>
            <person name="Martin F."/>
        </authorList>
    </citation>
    <scope>NUCLEOTIDE SEQUENCE [LARGE SCALE GENOMIC DNA]</scope>
    <source>
        <strain evidence="3">UH-Slu-Lm8-n1</strain>
    </source>
</reference>
<evidence type="ECO:0000313" key="2">
    <source>
        <dbReference type="EMBL" id="KIK45320.1"/>
    </source>
</evidence>
<name>A0A0D0A5C0_9AGAM</name>
<keyword evidence="3" id="KW-1185">Reference proteome</keyword>
<protein>
    <submittedName>
        <fullName evidence="2">Uncharacterized protein</fullName>
    </submittedName>
</protein>
<evidence type="ECO:0000313" key="3">
    <source>
        <dbReference type="Proteomes" id="UP000054485"/>
    </source>
</evidence>
<dbReference type="Proteomes" id="UP000054485">
    <property type="component" value="Unassembled WGS sequence"/>
</dbReference>
<dbReference type="EMBL" id="KN835174">
    <property type="protein sequence ID" value="KIK45320.1"/>
    <property type="molecule type" value="Genomic_DNA"/>
</dbReference>
<gene>
    <name evidence="2" type="ORF">CY34DRAFT_539875</name>
</gene>
<reference evidence="2 3" key="1">
    <citation type="submission" date="2014-04" db="EMBL/GenBank/DDBJ databases">
        <authorList>
            <consortium name="DOE Joint Genome Institute"/>
            <person name="Kuo A."/>
            <person name="Ruytinx J."/>
            <person name="Rineau F."/>
            <person name="Colpaert J."/>
            <person name="Kohler A."/>
            <person name="Nagy L.G."/>
            <person name="Floudas D."/>
            <person name="Copeland A."/>
            <person name="Barry K.W."/>
            <person name="Cichocki N."/>
            <person name="Veneault-Fourrey C."/>
            <person name="LaButti K."/>
            <person name="Lindquist E.A."/>
            <person name="Lipzen A."/>
            <person name="Lundell T."/>
            <person name="Morin E."/>
            <person name="Murat C."/>
            <person name="Sun H."/>
            <person name="Tunlid A."/>
            <person name="Henrissat B."/>
            <person name="Grigoriev I.V."/>
            <person name="Hibbett D.S."/>
            <person name="Martin F."/>
            <person name="Nordberg H.P."/>
            <person name="Cantor M.N."/>
            <person name="Hua S.X."/>
        </authorList>
    </citation>
    <scope>NUCLEOTIDE SEQUENCE [LARGE SCALE GENOMIC DNA]</scope>
    <source>
        <strain evidence="2 3">UH-Slu-Lm8-n1</strain>
    </source>
</reference>
<dbReference type="AlphaFoldDB" id="A0A0D0A5C0"/>
<evidence type="ECO:0000256" key="1">
    <source>
        <dbReference type="SAM" id="MobiDB-lite"/>
    </source>
</evidence>
<organism evidence="2 3">
    <name type="scientific">Suillus luteus UH-Slu-Lm8-n1</name>
    <dbReference type="NCBI Taxonomy" id="930992"/>
    <lineage>
        <taxon>Eukaryota</taxon>
        <taxon>Fungi</taxon>
        <taxon>Dikarya</taxon>
        <taxon>Basidiomycota</taxon>
        <taxon>Agaricomycotina</taxon>
        <taxon>Agaricomycetes</taxon>
        <taxon>Agaricomycetidae</taxon>
        <taxon>Boletales</taxon>
        <taxon>Suillineae</taxon>
        <taxon>Suillaceae</taxon>
        <taxon>Suillus</taxon>
    </lineage>
</organism>
<dbReference type="HOGENOM" id="CLU_1058354_0_0_1"/>
<proteinExistence type="predicted"/>
<sequence>MQRSTTSPSTTTKSTDIDCIASQHNTIKKTSAQTYTLNCGRFGCPVIFIYGAGTDWPTVSSHISDHSLVCRGGFYTLSHSPPRADTHDTQQAPSPPPPTPEGLGAKNSNRDNKVSSGSCKRRRKEDKRKQELEEDEYTADVQPISVKCRGCQKAIKLDKRSRYYPGLWVKHRGKCPGIRKIEEKMGFRRIQNGAHQPPPHLERVVKIWKKSRTTTRTRTNLKRLDLAVSPTVLDGKFYNSPRTLASNVQFFRDYCERVERRRAYRYATKNCILNIVMSNVPSLFCKI</sequence>